<reference evidence="1 2" key="1">
    <citation type="submission" date="2024-04" db="EMBL/GenBank/DDBJ databases">
        <authorList>
            <consortium name="Genoscope - CEA"/>
            <person name="William W."/>
        </authorList>
    </citation>
    <scope>NUCLEOTIDE SEQUENCE [LARGE SCALE GENOMIC DNA]</scope>
</reference>
<dbReference type="AlphaFoldDB" id="A0AAV2H976"/>
<proteinExistence type="predicted"/>
<feature type="non-terminal residue" evidence="1">
    <location>
        <position position="80"/>
    </location>
</feature>
<gene>
    <name evidence="1" type="ORF">GSLYS_00004391001</name>
</gene>
<evidence type="ECO:0000313" key="1">
    <source>
        <dbReference type="EMBL" id="CAL1530258.1"/>
    </source>
</evidence>
<name>A0AAV2H976_LYMST</name>
<evidence type="ECO:0000313" key="2">
    <source>
        <dbReference type="Proteomes" id="UP001497497"/>
    </source>
</evidence>
<comment type="caution">
    <text evidence="1">The sequence shown here is derived from an EMBL/GenBank/DDBJ whole genome shotgun (WGS) entry which is preliminary data.</text>
</comment>
<sequence>MKQNIGRCEFSQFPNLSKTICQEDDISNYVQHLNDLSSDFETRFEDVLTMVIPQLIINPYGDIEETDVILQAELIGISTN</sequence>
<accession>A0AAV2H976</accession>
<keyword evidence="2" id="KW-1185">Reference proteome</keyword>
<organism evidence="1 2">
    <name type="scientific">Lymnaea stagnalis</name>
    <name type="common">Great pond snail</name>
    <name type="synonym">Helix stagnalis</name>
    <dbReference type="NCBI Taxonomy" id="6523"/>
    <lineage>
        <taxon>Eukaryota</taxon>
        <taxon>Metazoa</taxon>
        <taxon>Spiralia</taxon>
        <taxon>Lophotrochozoa</taxon>
        <taxon>Mollusca</taxon>
        <taxon>Gastropoda</taxon>
        <taxon>Heterobranchia</taxon>
        <taxon>Euthyneura</taxon>
        <taxon>Panpulmonata</taxon>
        <taxon>Hygrophila</taxon>
        <taxon>Lymnaeoidea</taxon>
        <taxon>Lymnaeidae</taxon>
        <taxon>Lymnaea</taxon>
    </lineage>
</organism>
<dbReference type="Proteomes" id="UP001497497">
    <property type="component" value="Unassembled WGS sequence"/>
</dbReference>
<protein>
    <submittedName>
        <fullName evidence="1">Uncharacterized protein</fullName>
    </submittedName>
</protein>
<dbReference type="EMBL" id="CAXITT010000065">
    <property type="protein sequence ID" value="CAL1530258.1"/>
    <property type="molecule type" value="Genomic_DNA"/>
</dbReference>